<evidence type="ECO:0000313" key="2">
    <source>
        <dbReference type="Proteomes" id="UP001215598"/>
    </source>
</evidence>
<protein>
    <recommendedName>
        <fullName evidence="3">Clp1-like protein</fullName>
    </recommendedName>
</protein>
<reference evidence="1" key="1">
    <citation type="submission" date="2023-03" db="EMBL/GenBank/DDBJ databases">
        <title>Massive genome expansion in bonnet fungi (Mycena s.s.) driven by repeated elements and novel gene families across ecological guilds.</title>
        <authorList>
            <consortium name="Lawrence Berkeley National Laboratory"/>
            <person name="Harder C.B."/>
            <person name="Miyauchi S."/>
            <person name="Viragh M."/>
            <person name="Kuo A."/>
            <person name="Thoen E."/>
            <person name="Andreopoulos B."/>
            <person name="Lu D."/>
            <person name="Skrede I."/>
            <person name="Drula E."/>
            <person name="Henrissat B."/>
            <person name="Morin E."/>
            <person name="Kohler A."/>
            <person name="Barry K."/>
            <person name="LaButti K."/>
            <person name="Morin E."/>
            <person name="Salamov A."/>
            <person name="Lipzen A."/>
            <person name="Mereny Z."/>
            <person name="Hegedus B."/>
            <person name="Baldrian P."/>
            <person name="Stursova M."/>
            <person name="Weitz H."/>
            <person name="Taylor A."/>
            <person name="Grigoriev I.V."/>
            <person name="Nagy L.G."/>
            <person name="Martin F."/>
            <person name="Kauserud H."/>
        </authorList>
    </citation>
    <scope>NUCLEOTIDE SEQUENCE</scope>
    <source>
        <strain evidence="1">CBHHK182m</strain>
    </source>
</reference>
<accession>A0AAD7NKS3</accession>
<evidence type="ECO:0008006" key="3">
    <source>
        <dbReference type="Google" id="ProtNLM"/>
    </source>
</evidence>
<dbReference type="EMBL" id="JARKIB010000027">
    <property type="protein sequence ID" value="KAJ7764744.1"/>
    <property type="molecule type" value="Genomic_DNA"/>
</dbReference>
<name>A0AAD7NKS3_9AGAR</name>
<gene>
    <name evidence="1" type="ORF">B0H16DRAFT_427913</name>
</gene>
<sequence length="279" mass="29514">MQRQAASKRAGPSHLQLPRTLVRPPFTEVSRAALLAASPELGNISVEFLRKNLLATAPQMLAGISALSPSHLPGALPKSSLPPYITVPLSPPRDRVHPSYPTHALAISNPSPSGPGDTHLIFPVHSLVLAAHCSKLPSLPPAAPRTPGSTLVHLPVLPLPLPSAPAFAILHAFLYSHNLAAVLTALFPIPPSFLRALTHKIVRAALDPESGSADRHALAAHLCQASTANVQVLMTHTAHVKELWQDMVALGINDPALWDTVSLAYEIVLGALNLAVMSK</sequence>
<organism evidence="1 2">
    <name type="scientific">Mycena metata</name>
    <dbReference type="NCBI Taxonomy" id="1033252"/>
    <lineage>
        <taxon>Eukaryota</taxon>
        <taxon>Fungi</taxon>
        <taxon>Dikarya</taxon>
        <taxon>Basidiomycota</taxon>
        <taxon>Agaricomycotina</taxon>
        <taxon>Agaricomycetes</taxon>
        <taxon>Agaricomycetidae</taxon>
        <taxon>Agaricales</taxon>
        <taxon>Marasmiineae</taxon>
        <taxon>Mycenaceae</taxon>
        <taxon>Mycena</taxon>
    </lineage>
</organism>
<keyword evidence="2" id="KW-1185">Reference proteome</keyword>
<comment type="caution">
    <text evidence="1">The sequence shown here is derived from an EMBL/GenBank/DDBJ whole genome shotgun (WGS) entry which is preliminary data.</text>
</comment>
<proteinExistence type="predicted"/>
<dbReference type="AlphaFoldDB" id="A0AAD7NKS3"/>
<evidence type="ECO:0000313" key="1">
    <source>
        <dbReference type="EMBL" id="KAJ7764744.1"/>
    </source>
</evidence>
<dbReference type="Proteomes" id="UP001215598">
    <property type="component" value="Unassembled WGS sequence"/>
</dbReference>